<dbReference type="InterPro" id="IPR005821">
    <property type="entry name" value="Ion_trans_dom"/>
</dbReference>
<dbReference type="GO" id="GO:0016020">
    <property type="term" value="C:membrane"/>
    <property type="evidence" value="ECO:0007669"/>
    <property type="project" value="UniProtKB-SubCell"/>
</dbReference>
<keyword evidence="7" id="KW-0406">Ion transport</keyword>
<feature type="transmembrane region" description="Helical" evidence="11">
    <location>
        <begin position="1523"/>
        <end position="1544"/>
    </location>
</feature>
<reference evidence="16" key="1">
    <citation type="journal article" date="2023" name="Commun. Biol.">
        <title>Genome analysis of Parmales, the sister group of diatoms, reveals the evolutionary specialization of diatoms from phago-mixotrophs to photoautotrophs.</title>
        <authorList>
            <person name="Ban H."/>
            <person name="Sato S."/>
            <person name="Yoshikawa S."/>
            <person name="Yamada K."/>
            <person name="Nakamura Y."/>
            <person name="Ichinomiya M."/>
            <person name="Sato N."/>
            <person name="Blanc-Mathieu R."/>
            <person name="Endo H."/>
            <person name="Kuwata A."/>
            <person name="Ogata H."/>
        </authorList>
    </citation>
    <scope>NUCLEOTIDE SEQUENCE [LARGE SCALE GENOMIC DNA]</scope>
    <source>
        <strain evidence="16">NIES 3699</strain>
    </source>
</reference>
<dbReference type="PANTHER" id="PTHR45743:SF2">
    <property type="entry name" value="POTASSIUM CHANNEL AKT1"/>
    <property type="match status" value="1"/>
</dbReference>
<feature type="region of interest" description="Disordered" evidence="10">
    <location>
        <begin position="2334"/>
        <end position="2357"/>
    </location>
</feature>
<dbReference type="InterPro" id="IPR000595">
    <property type="entry name" value="cNMP-bd_dom"/>
</dbReference>
<evidence type="ECO:0000313" key="15">
    <source>
        <dbReference type="EMBL" id="GMH92967.1"/>
    </source>
</evidence>
<evidence type="ECO:0000256" key="11">
    <source>
        <dbReference type="SAM" id="Phobius"/>
    </source>
</evidence>
<evidence type="ECO:0000256" key="9">
    <source>
        <dbReference type="PROSITE-ProRule" id="PRU00023"/>
    </source>
</evidence>
<keyword evidence="4 11" id="KW-0812">Transmembrane</keyword>
<feature type="compositionally biased region" description="Basic and acidic residues" evidence="10">
    <location>
        <begin position="1050"/>
        <end position="1060"/>
    </location>
</feature>
<dbReference type="GO" id="GO:0005249">
    <property type="term" value="F:voltage-gated potassium channel activity"/>
    <property type="evidence" value="ECO:0007669"/>
    <property type="project" value="InterPro"/>
</dbReference>
<gene>
    <name evidence="15" type="ORF">TrVE_jg7751</name>
</gene>
<feature type="region of interest" description="Disordered" evidence="10">
    <location>
        <begin position="581"/>
        <end position="610"/>
    </location>
</feature>
<dbReference type="SUPFAM" id="SSF48403">
    <property type="entry name" value="Ankyrin repeat"/>
    <property type="match status" value="2"/>
</dbReference>
<dbReference type="Gene3D" id="1.25.40.20">
    <property type="entry name" value="Ankyrin repeat-containing domain"/>
    <property type="match status" value="6"/>
</dbReference>
<feature type="transmembrane region" description="Helical" evidence="11">
    <location>
        <begin position="243"/>
        <end position="264"/>
    </location>
</feature>
<dbReference type="InterPro" id="IPR002048">
    <property type="entry name" value="EF_hand_dom"/>
</dbReference>
<feature type="transmembrane region" description="Helical" evidence="11">
    <location>
        <begin position="1721"/>
        <end position="1745"/>
    </location>
</feature>
<keyword evidence="9" id="KW-0040">ANK repeat</keyword>
<dbReference type="PRINTS" id="PR01415">
    <property type="entry name" value="ANKYRIN"/>
</dbReference>
<comment type="subcellular location">
    <subcellularLocation>
        <location evidence="1">Membrane</location>
        <topology evidence="1">Multi-pass membrane protein</topology>
    </subcellularLocation>
</comment>
<dbReference type="InterPro" id="IPR018247">
    <property type="entry name" value="EF_Hand_1_Ca_BS"/>
</dbReference>
<evidence type="ECO:0000313" key="16">
    <source>
        <dbReference type="Proteomes" id="UP001165160"/>
    </source>
</evidence>
<evidence type="ECO:0000256" key="2">
    <source>
        <dbReference type="ARBA" id="ARBA00007929"/>
    </source>
</evidence>
<dbReference type="Gene3D" id="1.10.167.10">
    <property type="entry name" value="Regulator of G-protein Signalling 4, domain 2"/>
    <property type="match status" value="1"/>
</dbReference>
<dbReference type="PROSITE" id="PS50222">
    <property type="entry name" value="EF_HAND_2"/>
    <property type="match status" value="1"/>
</dbReference>
<dbReference type="InterPro" id="IPR016137">
    <property type="entry name" value="RGS"/>
</dbReference>
<dbReference type="InterPro" id="IPR002110">
    <property type="entry name" value="Ankyrin_rpt"/>
</dbReference>
<feature type="domain" description="RGS" evidence="13">
    <location>
        <begin position="2422"/>
        <end position="2550"/>
    </location>
</feature>
<feature type="repeat" description="ANK" evidence="9">
    <location>
        <begin position="822"/>
        <end position="854"/>
    </location>
</feature>
<evidence type="ECO:0000256" key="1">
    <source>
        <dbReference type="ARBA" id="ARBA00004141"/>
    </source>
</evidence>
<dbReference type="Pfam" id="PF00520">
    <property type="entry name" value="Ion_trans"/>
    <property type="match status" value="2"/>
</dbReference>
<proteinExistence type="inferred from homology"/>
<name>A0A9W7BM74_9STRA</name>
<feature type="transmembrane region" description="Helical" evidence="11">
    <location>
        <begin position="345"/>
        <end position="370"/>
    </location>
</feature>
<dbReference type="Pfam" id="PF00027">
    <property type="entry name" value="cNMP_binding"/>
    <property type="match status" value="2"/>
</dbReference>
<keyword evidence="16" id="KW-1185">Reference proteome</keyword>
<evidence type="ECO:0000256" key="10">
    <source>
        <dbReference type="SAM" id="MobiDB-lite"/>
    </source>
</evidence>
<keyword evidence="6 11" id="KW-1133">Transmembrane helix</keyword>
<sequence>MMLTPIVTSPPTPSKISAMNLFSPSNSARRKSIILPSRGGGSTPMASKKSGRQLKRVTFNLTEKIIDDEPKEGAGKRSGFWERASATIWGRDQDPIVSLRHAKRRVLVLAYLHTSWSLPFDAVFRSSLVSSHGFVIDFIYLIDIALEVWFWMGQSGARQEYFRRKGIFDIKLGSCLALEVLMLAPYYAAYCVLSATGSASTWSGAPALLFASRIFQVNRVRLLKAFFREMEVSVDIDVRKTALVKYVAMILGAAHWLGCIWWFLASLNNNDDSTWVFHYCDSFLSPSDAAQAQGVTAYIAEHGVIEAYGFGSLSDRYLLAVYWGFQSLTNLGYSDLIPDNAVEMIFAWFLCVFQVSFYAYILGTLFSFVVRKDDNAESYRKSIAALESYSRNRNLPKKIHDSLIRYFDFQLSKSDNDDNNAQVVNSLPNALLAKVADFKYSSIVLKAACFTTIPSDFLTSVLERLRSRFLMPNERLFDEGDMSRELCFVEKGTLLVYADNDEKNFIREVNNETNETPMVGEYSFFLTVAQPEMVKAMSNGDVTLLVLSKEDYLSCLENYPESQSIISSRLLAELGLNSKGDEITSAGSQEGDSQQRRKKEKKNAANDNNITDDFTKHLQQILKNRSAEALYEMIVAASEGDGRHVKDLLLQGLDINTCDFDKRTTLHLAAAQGNSKVVQLLLKEGADVHAVDRYGNNPLHEAVTNNHVGVADMLGRAGAELNYANPADYMTAAAGLGDLDKLQTLIAHGIDVNAADKDGRSSLHLVSSEGNLNVVEFLLAHEADPNSKDRWGHTPLDGAVEKGHDLVAAALFARGGTMNMKTAKSLLMKSARTGDLGTLKLLTENGIDVDVKDYDLCCALHVAAMADQPVAVDFLLSNKATVNLLSRWTTTPLDEAIKSQSVLSAKLLMACGGQTFCEHTKQNLSLVRDSDLTLSSLRKMISDEVNLQSLRRREMHKLKQMHIKLLDDVEEGNKVIELQVSNQNAIISKLANSRLAMDFPVFKESDLEYENLYIGLPSFEVDDKHIFRVIVSVMDSTADDDDRLNASGSGHDKTEEEKEEIRSLTATGNGYSMMRFMQERQNEMKTFPKQVGNANKFNTFNQVMLSLPKVEEGFLHFLKCFEKKSSSFRSCGVLTLLGEELVDCFKLCGVPHVDEARVFALVREVHEYTPPDNAGADIDRTGELDVTFTQVIGSSLAVDLFAPEDDFSETCSKVCGAFGIVRSAFDLLDTDGDGEISPEELQSSGLIMGDLSFGNELFKSFDGMPSVSIGEMSGIFAKWTLLSEGDEYAVLKREGDDADSNGVNSAASEDAHSDVSSISLTDFVEAAKSPKSKDDMASVHGSAISTALEKSTKRGGSFFGKIVGLGEAREESANSDDVMSIFTELMKTQTKNSFARFSREGKQELTKEEFTKLVHNVMDTASDKAVLELFDRFSDKSGEVVPFSNIKSVVNADQATKAEIELGALTENNKAKSSSKAWVIQEGDALHRAIVFARFLAAIYYLIVVPYECALIHPRATANSESVSMQIFIVGWCVDIVLFFDLWSKFHLTYTNRRGLKVDSLVKIRKHYLAHGFTFDLIAIIPIDLIVYTTLSTSVTRLGYFRLPKLLRCVDIIDHFSAKLAKASASTRIKTEIQILFSLLFSLLHISACLWFALTDPTVDSNGNTYLDNYNGKFDGFGSSSSSEIYFEQYLLALYWVTGTLTTMGQGGGDLMPQNSRERIFAIYLMMMNLSIYAYILGVISNLFMSADEAIVQKRAEISALERYISSNKIDTTLEKEIRSAMSNNGQHGVSVEDERAVFKKLSHSLQVQVSKHTCSELVDNVKAFKDCDQHFRENVCTELTEENFGPGTYIIKKKEPCHSFFVVAAGTVDVVGHDEGPSADERKLAEVGIGAVIGEIPFFFNMRHSDTYRTSMGSHVRVFVMSKDKYDRLIKQYPDEEEKITQNVLSQIDLNRSGNGKRKGSSVSDAASSVASGDNSSVGDSSVGEGSQLSGDGSDNGSDEDGSRADTDDDHVDMVKRAIEKKREKRALQSHYALCLAAGKGEVDVLRKAINTGLDIDKCQYFGRSPLHIASSEGNLEVVKYLTPLMESPNVFDRRNNTPLMDAVRHTHSEVAKYLKSVGCTLNEDFASIELSNACADGDEKKVELLLQLDVNPSLNPPGRRRGASRRRRSATHMAASNNHVGCMKLLIKYWAKLNTFDAWGGTPLADAIRHDHVHMQDVLRKAGAKLKEVGLCTAAAAGDLETIKLMCDNGADINVTNYIGRTMLHLACSNKQPSVIEYLLGFKHIDLNPCDWYGGTPLDDADREENTSIGVMIKEAGGKYSRDSSLKANLTEMQNKRMSEKEKAEKQRETDKKLDAQRGQVLAKVSKIGQVAILDIASLKRLWDSLSLSLNNNTWRKQQALDKSPKPSLAEVLRYFRASFASFMKVKYAINKLNCYEVVASFASTLKAGKVHSPSLYMDLVVSIFDEYFEESSPAYVSVNPLAVTELVSFVKEKSTDSSKVIESCGYDANSKRCLKNVYQKVLEELETNLIDDYLPIFFQSQEYKAIHRHPSGRVWRVKHMCKTARILCNRLEMELANVVEKMVKDDEMKDMYKGSTGYNNLTLEGACNLKINLVACRDRIETITVIISSIYQKAHKKASILSQQRQDIKKGGNWKGVKG</sequence>
<feature type="transmembrane region" description="Helical" evidence="11">
    <location>
        <begin position="1635"/>
        <end position="1654"/>
    </location>
</feature>
<accession>A0A9W7BM74</accession>
<dbReference type="SUPFAM" id="SSF81324">
    <property type="entry name" value="Voltage-gated potassium channels"/>
    <property type="match status" value="2"/>
</dbReference>
<comment type="caution">
    <text evidence="15">The sequence shown here is derived from an EMBL/GenBank/DDBJ whole genome shotgun (WGS) entry which is preliminary data.</text>
</comment>
<dbReference type="Gene3D" id="1.10.287.630">
    <property type="entry name" value="Helix hairpin bin"/>
    <property type="match status" value="1"/>
</dbReference>
<dbReference type="InterPro" id="IPR044926">
    <property type="entry name" value="RGS_subdomain_2"/>
</dbReference>
<feature type="region of interest" description="Disordered" evidence="10">
    <location>
        <begin position="1041"/>
        <end position="1060"/>
    </location>
</feature>
<dbReference type="PROSITE" id="PS50132">
    <property type="entry name" value="RGS"/>
    <property type="match status" value="1"/>
</dbReference>
<dbReference type="InterPro" id="IPR011992">
    <property type="entry name" value="EF-hand-dom_pair"/>
</dbReference>
<dbReference type="InterPro" id="IPR036305">
    <property type="entry name" value="RGS_sf"/>
</dbReference>
<dbReference type="InterPro" id="IPR036770">
    <property type="entry name" value="Ankyrin_rpt-contain_sf"/>
</dbReference>
<dbReference type="SMART" id="SM00248">
    <property type="entry name" value="ANK"/>
    <property type="match status" value="14"/>
</dbReference>
<feature type="transmembrane region" description="Helical" evidence="11">
    <location>
        <begin position="1485"/>
        <end position="1503"/>
    </location>
</feature>
<evidence type="ECO:0000256" key="3">
    <source>
        <dbReference type="ARBA" id="ARBA00022448"/>
    </source>
</evidence>
<dbReference type="SUPFAM" id="SSF51206">
    <property type="entry name" value="cAMP-binding domain-like"/>
    <property type="match status" value="2"/>
</dbReference>
<comment type="similarity">
    <text evidence="2">Belongs to the potassium channel family. Plant (TC 1.A.1.4) subfamily.</text>
</comment>
<dbReference type="Proteomes" id="UP001165160">
    <property type="component" value="Unassembled WGS sequence"/>
</dbReference>
<feature type="transmembrane region" description="Helical" evidence="11">
    <location>
        <begin position="172"/>
        <end position="190"/>
    </location>
</feature>
<dbReference type="SMART" id="SM00054">
    <property type="entry name" value="EFh"/>
    <property type="match status" value="2"/>
</dbReference>
<dbReference type="PROSITE" id="PS50088">
    <property type="entry name" value="ANK_REPEAT"/>
    <property type="match status" value="6"/>
</dbReference>
<dbReference type="Pfam" id="PF13202">
    <property type="entry name" value="EF-hand_5"/>
    <property type="match status" value="1"/>
</dbReference>
<dbReference type="InterPro" id="IPR018490">
    <property type="entry name" value="cNMP-bd_dom_sf"/>
</dbReference>
<evidence type="ECO:0000256" key="5">
    <source>
        <dbReference type="ARBA" id="ARBA00022837"/>
    </source>
</evidence>
<evidence type="ECO:0008006" key="17">
    <source>
        <dbReference type="Google" id="ProtNLM"/>
    </source>
</evidence>
<dbReference type="Gene3D" id="1.10.238.10">
    <property type="entry name" value="EF-hand"/>
    <property type="match status" value="1"/>
</dbReference>
<feature type="repeat" description="ANK" evidence="9">
    <location>
        <begin position="758"/>
        <end position="790"/>
    </location>
</feature>
<feature type="repeat" description="ANK" evidence="9">
    <location>
        <begin position="661"/>
        <end position="693"/>
    </location>
</feature>
<feature type="repeat" description="ANK" evidence="9">
    <location>
        <begin position="2063"/>
        <end position="2095"/>
    </location>
</feature>
<feature type="repeat" description="ANK" evidence="9">
    <location>
        <begin position="2168"/>
        <end position="2200"/>
    </location>
</feature>
<dbReference type="Gene3D" id="2.60.120.10">
    <property type="entry name" value="Jelly Rolls"/>
    <property type="match status" value="2"/>
</dbReference>
<dbReference type="SMART" id="SM00100">
    <property type="entry name" value="cNMP"/>
    <property type="match status" value="2"/>
</dbReference>
<dbReference type="CDD" id="cd00038">
    <property type="entry name" value="CAP_ED"/>
    <property type="match status" value="2"/>
</dbReference>
<organism evidence="15 16">
    <name type="scientific">Triparma verrucosa</name>
    <dbReference type="NCBI Taxonomy" id="1606542"/>
    <lineage>
        <taxon>Eukaryota</taxon>
        <taxon>Sar</taxon>
        <taxon>Stramenopiles</taxon>
        <taxon>Ochrophyta</taxon>
        <taxon>Bolidophyceae</taxon>
        <taxon>Parmales</taxon>
        <taxon>Triparmaceae</taxon>
        <taxon>Triparma</taxon>
    </lineage>
</organism>
<dbReference type="PROSITE" id="PS50042">
    <property type="entry name" value="CNMP_BINDING_3"/>
    <property type="match status" value="2"/>
</dbReference>
<evidence type="ECO:0000259" key="13">
    <source>
        <dbReference type="PROSITE" id="PS50132"/>
    </source>
</evidence>
<evidence type="ECO:0000259" key="14">
    <source>
        <dbReference type="PROSITE" id="PS50222"/>
    </source>
</evidence>
<keyword evidence="3" id="KW-0813">Transport</keyword>
<evidence type="ECO:0000256" key="8">
    <source>
        <dbReference type="ARBA" id="ARBA00023136"/>
    </source>
</evidence>
<dbReference type="PROSITE" id="PS00018">
    <property type="entry name" value="EF_HAND_1"/>
    <property type="match status" value="1"/>
</dbReference>
<feature type="transmembrane region" description="Helical" evidence="11">
    <location>
        <begin position="1690"/>
        <end position="1709"/>
    </location>
</feature>
<dbReference type="InterPro" id="IPR045319">
    <property type="entry name" value="KAT/AKT"/>
</dbReference>
<feature type="compositionally biased region" description="Low complexity" evidence="10">
    <location>
        <begin position="1962"/>
        <end position="1997"/>
    </location>
</feature>
<feature type="region of interest" description="Disordered" evidence="10">
    <location>
        <begin position="1952"/>
        <end position="2012"/>
    </location>
</feature>
<evidence type="ECO:0000259" key="12">
    <source>
        <dbReference type="PROSITE" id="PS50042"/>
    </source>
</evidence>
<dbReference type="InterPro" id="IPR014710">
    <property type="entry name" value="RmlC-like_jellyroll"/>
</dbReference>
<dbReference type="Gene3D" id="1.10.287.70">
    <property type="match status" value="2"/>
</dbReference>
<dbReference type="Pfam" id="PF13637">
    <property type="entry name" value="Ank_4"/>
    <property type="match status" value="1"/>
</dbReference>
<dbReference type="SUPFAM" id="SSF48097">
    <property type="entry name" value="Regulator of G-protein signaling, RGS"/>
    <property type="match status" value="1"/>
</dbReference>
<evidence type="ECO:0000256" key="7">
    <source>
        <dbReference type="ARBA" id="ARBA00023065"/>
    </source>
</evidence>
<dbReference type="PANTHER" id="PTHR45743">
    <property type="entry name" value="POTASSIUM CHANNEL AKT1"/>
    <property type="match status" value="1"/>
</dbReference>
<feature type="domain" description="Cyclic nucleotide-binding" evidence="12">
    <location>
        <begin position="1824"/>
        <end position="1948"/>
    </location>
</feature>
<dbReference type="GO" id="GO:0005509">
    <property type="term" value="F:calcium ion binding"/>
    <property type="evidence" value="ECO:0007669"/>
    <property type="project" value="InterPro"/>
</dbReference>
<feature type="compositionally biased region" description="Basic and acidic residues" evidence="10">
    <location>
        <begin position="2002"/>
        <end position="2012"/>
    </location>
</feature>
<dbReference type="PROSITE" id="PS50297">
    <property type="entry name" value="ANK_REP_REGION"/>
    <property type="match status" value="4"/>
</dbReference>
<feature type="domain" description="Cyclic nucleotide-binding" evidence="12">
    <location>
        <begin position="449"/>
        <end position="573"/>
    </location>
</feature>
<protein>
    <recommendedName>
        <fullName evidence="17">Calmodulin</fullName>
    </recommendedName>
</protein>
<dbReference type="SUPFAM" id="SSF47473">
    <property type="entry name" value="EF-hand"/>
    <property type="match status" value="1"/>
</dbReference>
<keyword evidence="8 11" id="KW-0472">Membrane</keyword>
<evidence type="ECO:0000256" key="6">
    <source>
        <dbReference type="ARBA" id="ARBA00022989"/>
    </source>
</evidence>
<feature type="repeat" description="ANK" evidence="9">
    <location>
        <begin position="694"/>
        <end position="726"/>
    </location>
</feature>
<feature type="domain" description="EF-hand" evidence="14">
    <location>
        <begin position="1216"/>
        <end position="1251"/>
    </location>
</feature>
<feature type="transmembrane region" description="Helical" evidence="11">
    <location>
        <begin position="202"/>
        <end position="222"/>
    </location>
</feature>
<keyword evidence="5" id="KW-0106">Calcium</keyword>
<feature type="transmembrane region" description="Helical" evidence="11">
    <location>
        <begin position="130"/>
        <end position="151"/>
    </location>
</feature>
<evidence type="ECO:0000256" key="4">
    <source>
        <dbReference type="ARBA" id="ARBA00022692"/>
    </source>
</evidence>
<dbReference type="EMBL" id="BRXX01000134">
    <property type="protein sequence ID" value="GMH92967.1"/>
    <property type="molecule type" value="Genomic_DNA"/>
</dbReference>
<dbReference type="Pfam" id="PF12796">
    <property type="entry name" value="Ank_2"/>
    <property type="match status" value="5"/>
</dbReference>
<feature type="compositionally biased region" description="Basic and acidic residues" evidence="10">
    <location>
        <begin position="2336"/>
        <end position="2357"/>
    </location>
</feature>